<feature type="non-terminal residue" evidence="2">
    <location>
        <position position="101"/>
    </location>
</feature>
<feature type="region of interest" description="Disordered" evidence="1">
    <location>
        <begin position="73"/>
        <end position="93"/>
    </location>
</feature>
<dbReference type="Proteomes" id="UP000045706">
    <property type="component" value="Unassembled WGS sequence"/>
</dbReference>
<evidence type="ECO:0000256" key="1">
    <source>
        <dbReference type="SAM" id="MobiDB-lite"/>
    </source>
</evidence>
<evidence type="ECO:0000313" key="2">
    <source>
        <dbReference type="EMBL" id="CRK15872.1"/>
    </source>
</evidence>
<dbReference type="AlphaFoldDB" id="A0A0G4L1K3"/>
<reference evidence="3" key="1">
    <citation type="submission" date="2015-05" db="EMBL/GenBank/DDBJ databases">
        <authorList>
            <person name="Fogelqvist Johan"/>
        </authorList>
    </citation>
    <scope>NUCLEOTIDE SEQUENCE [LARGE SCALE GENOMIC DNA]</scope>
</reference>
<accession>A0A0G4L1K3</accession>
<name>A0A0G4L1K3_VERLO</name>
<gene>
    <name evidence="2" type="ORF">BN1723_010827</name>
</gene>
<sequence>MGVSRCKWRREEWRPGLLMGAWEHRYTGGFCVRAAGGTRVGFFFWLAPSCPRGKGTEMKYHVPVLRGGGDKDANFGAATPRAHTGQSGADDAGLRRGCEAL</sequence>
<proteinExistence type="predicted"/>
<organism evidence="2 3">
    <name type="scientific">Verticillium longisporum</name>
    <name type="common">Verticillium dahliae var. longisporum</name>
    <dbReference type="NCBI Taxonomy" id="100787"/>
    <lineage>
        <taxon>Eukaryota</taxon>
        <taxon>Fungi</taxon>
        <taxon>Dikarya</taxon>
        <taxon>Ascomycota</taxon>
        <taxon>Pezizomycotina</taxon>
        <taxon>Sordariomycetes</taxon>
        <taxon>Hypocreomycetidae</taxon>
        <taxon>Glomerellales</taxon>
        <taxon>Plectosphaerellaceae</taxon>
        <taxon>Verticillium</taxon>
    </lineage>
</organism>
<dbReference type="EMBL" id="CVQI01006446">
    <property type="protein sequence ID" value="CRK15872.1"/>
    <property type="molecule type" value="Genomic_DNA"/>
</dbReference>
<evidence type="ECO:0000313" key="3">
    <source>
        <dbReference type="Proteomes" id="UP000045706"/>
    </source>
</evidence>
<protein>
    <submittedName>
        <fullName evidence="2">Uncharacterized protein</fullName>
    </submittedName>
</protein>